<dbReference type="Proteomes" id="UP000003178">
    <property type="component" value="Unassembled WGS sequence"/>
</dbReference>
<dbReference type="Gene3D" id="3.30.450.410">
    <property type="match status" value="1"/>
</dbReference>
<dbReference type="eggNOG" id="COG0747">
    <property type="taxonomic scope" value="Bacteria"/>
</dbReference>
<reference evidence="1 2" key="2">
    <citation type="submission" date="2008-10" db="EMBL/GenBank/DDBJ databases">
        <title>Draft genome sequence of Clostridium hiranonis (DSM 13275).</title>
        <authorList>
            <person name="Sudarsanam P."/>
            <person name="Ley R."/>
            <person name="Guruge J."/>
            <person name="Turnbaugh P.J."/>
            <person name="Mahowald M."/>
            <person name="Liep D."/>
            <person name="Gordon J."/>
        </authorList>
    </citation>
    <scope>NUCLEOTIDE SEQUENCE [LARGE SCALE GENOMIC DNA]</scope>
    <source>
        <strain evidence="1 2">DSM 13275</strain>
    </source>
</reference>
<name>B6G124_PEPHT</name>
<evidence type="ECO:0000313" key="2">
    <source>
        <dbReference type="Proteomes" id="UP000003178"/>
    </source>
</evidence>
<dbReference type="GO" id="GO:0018836">
    <property type="term" value="F:alkylmercury lyase activity"/>
    <property type="evidence" value="ECO:0007669"/>
    <property type="project" value="InterPro"/>
</dbReference>
<reference evidence="1 2" key="1">
    <citation type="submission" date="2008-09" db="EMBL/GenBank/DDBJ databases">
        <authorList>
            <person name="Fulton L."/>
            <person name="Clifton S."/>
            <person name="Fulton B."/>
            <person name="Xu J."/>
            <person name="Minx P."/>
            <person name="Pepin K.H."/>
            <person name="Johnson M."/>
            <person name="Thiruvilangam P."/>
            <person name="Bhonagiri V."/>
            <person name="Nash W.E."/>
            <person name="Mardis E.R."/>
            <person name="Wilson R.K."/>
        </authorList>
    </citation>
    <scope>NUCLEOTIDE SEQUENCE [LARGE SCALE GENOMIC DNA]</scope>
    <source>
        <strain evidence="1 2">DSM 13275</strain>
    </source>
</reference>
<proteinExistence type="predicted"/>
<protein>
    <recommendedName>
        <fullName evidence="3">Alkylmercury lyase</fullName>
    </recommendedName>
</protein>
<dbReference type="HOGENOM" id="CLU_118597_0_0_9"/>
<dbReference type="OrthoDB" id="307302at2"/>
<comment type="caution">
    <text evidence="1">The sequence shown here is derived from an EMBL/GenBank/DDBJ whole genome shotgun (WGS) entry which is preliminary data.</text>
</comment>
<evidence type="ECO:0008006" key="3">
    <source>
        <dbReference type="Google" id="ProtNLM"/>
    </source>
</evidence>
<dbReference type="EMBL" id="ABWP01000070">
    <property type="protein sequence ID" value="EEA84599.1"/>
    <property type="molecule type" value="Genomic_DNA"/>
</dbReference>
<gene>
    <name evidence="1" type="ORF">CLOHIR_01830</name>
</gene>
<accession>B6G124</accession>
<dbReference type="InterPro" id="IPR004927">
    <property type="entry name" value="MerB"/>
</dbReference>
<dbReference type="SUPFAM" id="SSF160387">
    <property type="entry name" value="NosL/MerB-like"/>
    <property type="match status" value="1"/>
</dbReference>
<organism evidence="1 2">
    <name type="scientific">Peptacetobacter hiranonis (strain DSM 13275 / JCM 10541 / KCTC 15199 / TO-931)</name>
    <name type="common">Clostridium hiranonis</name>
    <dbReference type="NCBI Taxonomy" id="500633"/>
    <lineage>
        <taxon>Bacteria</taxon>
        <taxon>Bacillati</taxon>
        <taxon>Bacillota</taxon>
        <taxon>Clostridia</taxon>
        <taxon>Peptostreptococcales</taxon>
        <taxon>Peptostreptococcaceae</taxon>
        <taxon>Peptacetobacter</taxon>
    </lineage>
</organism>
<evidence type="ECO:0000313" key="1">
    <source>
        <dbReference type="EMBL" id="EEA84599.1"/>
    </source>
</evidence>
<dbReference type="NCBIfam" id="NF040728">
    <property type="entry name" value="MerB_rel_SaoL"/>
    <property type="match status" value="1"/>
</dbReference>
<dbReference type="InterPro" id="IPR053717">
    <property type="entry name" value="MerB_lyase_sf"/>
</dbReference>
<dbReference type="STRING" id="500633.CLOHIR_01830"/>
<sequence length="161" mass="18173">MNKYEKYRCLTDEQKAIRISIMDCIIDNGGSVNIELAKKWVKEHMESSEETIDATFKQFIDTNVMVVIDDEITFIFPVSGKPTNHRITLEDGRSFCAMCAIDSIGTSYTFKQPVTINSMCAATGKEIELKVDNGKVLYTNNPGMYIIHVDLLKNTDWANAC</sequence>
<dbReference type="AlphaFoldDB" id="B6G124"/>
<keyword evidence="2" id="KW-1185">Reference proteome</keyword>
<dbReference type="Pfam" id="PF03243">
    <property type="entry name" value="MerB"/>
    <property type="match status" value="1"/>
</dbReference>